<organism evidence="1 2">
    <name type="scientific">Pseudomonas phage 201phi2-1</name>
    <name type="common">Pseudomonas chlororaphis phage 201phi2-1</name>
    <dbReference type="NCBI Taxonomy" id="198110"/>
    <lineage>
        <taxon>Viruses</taxon>
        <taxon>Duplodnaviria</taxon>
        <taxon>Heunggongvirae</taxon>
        <taxon>Uroviricota</taxon>
        <taxon>Caudoviricetes</taxon>
        <taxon>Chimalliviridae</taxon>
        <taxon>Serwervirus</taxon>
        <taxon>Serwervirus 201phi21</taxon>
    </lineage>
</organism>
<evidence type="ECO:0000313" key="1">
    <source>
        <dbReference type="EMBL" id="ABY63084.1"/>
    </source>
</evidence>
<keyword evidence="2" id="KW-1185">Reference proteome</keyword>
<sequence length="178" mass="20547">MIDKIERLLRRWSKSTPKATYFKYLEQFEKADTSITTLPIMLVEFWRRVDLKHFETGPTLKEMMYEKVHVRHKSISELAAILAMATGSLAQDDENFIHEISINQFAVFEDLTMDDYFANSKGGSVSYSEGVAILRQAMLAHGDVIENMPPGYHCRMLNRMYNDILNVTVTIVNQMKDS</sequence>
<dbReference type="EMBL" id="EU197055">
    <property type="protein sequence ID" value="ABY63084.1"/>
    <property type="molecule type" value="Genomic_DNA"/>
</dbReference>
<name>B3FJB8_BP201</name>
<dbReference type="RefSeq" id="YP_001956979.1">
    <property type="nucleotide sequence ID" value="NC_010821.1"/>
</dbReference>
<protein>
    <submittedName>
        <fullName evidence="1">Uncharacterized protein</fullName>
    </submittedName>
</protein>
<dbReference type="KEGG" id="vg:6372646"/>
<dbReference type="OrthoDB" id="37977at10239"/>
<accession>B3FJB8</accession>
<proteinExistence type="predicted"/>
<organismHost>
    <name type="scientific">Pseudomonas chlororaphis</name>
    <dbReference type="NCBI Taxonomy" id="587753"/>
</organismHost>
<evidence type="ECO:0000313" key="2">
    <source>
        <dbReference type="Proteomes" id="UP000002421"/>
    </source>
</evidence>
<gene>
    <name evidence="1" type="ORF">201phi2-1p256</name>
</gene>
<reference evidence="1 2" key="1">
    <citation type="journal article" date="2008" name="Virology">
        <title>Characterization of Pseudomonas chlororaphis myovirus 201varphi2-1 via genomic sequencing, mass spectrometry, and electron microscopy.</title>
        <authorList>
            <person name="Thomas J.A."/>
            <person name="Rolando M.R."/>
            <person name="Carroll C.A."/>
            <person name="Shen P.S."/>
            <person name="Belnap D.M."/>
            <person name="Weintraub S.T."/>
            <person name="Serwer P."/>
            <person name="Hardies S.C."/>
        </authorList>
    </citation>
    <scope>NUCLEOTIDE SEQUENCE</scope>
</reference>
<dbReference type="Proteomes" id="UP000002421">
    <property type="component" value="Segment"/>
</dbReference>